<dbReference type="EMBL" id="QAYC01000020">
    <property type="protein sequence ID" value="PTW43927.1"/>
    <property type="molecule type" value="Genomic_DNA"/>
</dbReference>
<protein>
    <submittedName>
        <fullName evidence="1">Uncharacterized protein</fullName>
    </submittedName>
</protein>
<gene>
    <name evidence="1" type="ORF">C8N38_12067</name>
</gene>
<proteinExistence type="predicted"/>
<comment type="caution">
    <text evidence="1">The sequence shown here is derived from an EMBL/GenBank/DDBJ whole genome shotgun (WGS) entry which is preliminary data.</text>
</comment>
<evidence type="ECO:0000313" key="2">
    <source>
        <dbReference type="Proteomes" id="UP000244037"/>
    </source>
</evidence>
<organism evidence="1 2">
    <name type="scientific">Rhodovulum kholense</name>
    <dbReference type="NCBI Taxonomy" id="453584"/>
    <lineage>
        <taxon>Bacteria</taxon>
        <taxon>Pseudomonadati</taxon>
        <taxon>Pseudomonadota</taxon>
        <taxon>Alphaproteobacteria</taxon>
        <taxon>Rhodobacterales</taxon>
        <taxon>Paracoccaceae</taxon>
        <taxon>Rhodovulum</taxon>
    </lineage>
</organism>
<name>A0A8E2VGK2_9RHOB</name>
<reference evidence="1 2" key="1">
    <citation type="submission" date="2018-04" db="EMBL/GenBank/DDBJ databases">
        <title>Genomic Encyclopedia of Archaeal and Bacterial Type Strains, Phase II (KMG-II): from individual species to whole genera.</title>
        <authorList>
            <person name="Goeker M."/>
        </authorList>
    </citation>
    <scope>NUCLEOTIDE SEQUENCE [LARGE SCALE GENOMIC DNA]</scope>
    <source>
        <strain evidence="1 2">DSM 19783</strain>
    </source>
</reference>
<dbReference type="Proteomes" id="UP000244037">
    <property type="component" value="Unassembled WGS sequence"/>
</dbReference>
<sequence>MFANSHRPSQVRNKTIWSVLDETKTWSSSTRDLFDPSAVHLDQWTDGNKAKLAGITDDITSLRNDYEACGINIIEKRTNTLLITLLGKISEQERTDPKSEVTLTPF</sequence>
<evidence type="ECO:0000313" key="1">
    <source>
        <dbReference type="EMBL" id="PTW43927.1"/>
    </source>
</evidence>
<dbReference type="AlphaFoldDB" id="A0A8E2VGK2"/>
<accession>A0A8E2VGK2</accession>
<keyword evidence="2" id="KW-1185">Reference proteome</keyword>